<feature type="compositionally biased region" description="Basic and acidic residues" evidence="1">
    <location>
        <begin position="504"/>
        <end position="514"/>
    </location>
</feature>
<feature type="compositionally biased region" description="Polar residues" evidence="1">
    <location>
        <begin position="1076"/>
        <end position="1132"/>
    </location>
</feature>
<dbReference type="CDD" id="cd13170">
    <property type="entry name" value="RanBD_NUP50"/>
    <property type="match status" value="1"/>
</dbReference>
<evidence type="ECO:0000256" key="1">
    <source>
        <dbReference type="SAM" id="MobiDB-lite"/>
    </source>
</evidence>
<feature type="compositionally biased region" description="Polar residues" evidence="1">
    <location>
        <begin position="1181"/>
        <end position="1210"/>
    </location>
</feature>
<proteinExistence type="predicted"/>
<feature type="compositionally biased region" description="Low complexity" evidence="1">
    <location>
        <begin position="325"/>
        <end position="357"/>
    </location>
</feature>
<feature type="compositionally biased region" description="Basic and acidic residues" evidence="1">
    <location>
        <begin position="1"/>
        <end position="15"/>
    </location>
</feature>
<dbReference type="OrthoDB" id="185618at2759"/>
<dbReference type="SUPFAM" id="SSF50729">
    <property type="entry name" value="PH domain-like"/>
    <property type="match status" value="1"/>
</dbReference>
<dbReference type="VEuPathDB" id="FungiDB:PV06_07818"/>
<evidence type="ECO:0000313" key="3">
    <source>
        <dbReference type="EMBL" id="KIW40638.1"/>
    </source>
</evidence>
<feature type="compositionally biased region" description="Polar residues" evidence="1">
    <location>
        <begin position="182"/>
        <end position="191"/>
    </location>
</feature>
<accession>A0A0D2DC17</accession>
<feature type="compositionally biased region" description="Low complexity" evidence="1">
    <location>
        <begin position="1290"/>
        <end position="1301"/>
    </location>
</feature>
<feature type="compositionally biased region" description="Polar residues" evidence="1">
    <location>
        <begin position="778"/>
        <end position="790"/>
    </location>
</feature>
<feature type="compositionally biased region" description="Polar residues" evidence="1">
    <location>
        <begin position="311"/>
        <end position="320"/>
    </location>
</feature>
<feature type="compositionally biased region" description="Basic and acidic residues" evidence="1">
    <location>
        <begin position="926"/>
        <end position="944"/>
    </location>
</feature>
<dbReference type="EMBL" id="KN847338">
    <property type="protein sequence ID" value="KIW40638.1"/>
    <property type="molecule type" value="Genomic_DNA"/>
</dbReference>
<dbReference type="PROSITE" id="PS50196">
    <property type="entry name" value="RANBD1"/>
    <property type="match status" value="1"/>
</dbReference>
<dbReference type="GeneID" id="27359892"/>
<feature type="compositionally biased region" description="Polar residues" evidence="1">
    <location>
        <begin position="1259"/>
        <end position="1274"/>
    </location>
</feature>
<feature type="region of interest" description="Disordered" evidence="1">
    <location>
        <begin position="1"/>
        <end position="662"/>
    </location>
</feature>
<dbReference type="InterPro" id="IPR053074">
    <property type="entry name" value="NPC_Nucleoporin"/>
</dbReference>
<feature type="compositionally biased region" description="Polar residues" evidence="1">
    <location>
        <begin position="574"/>
        <end position="585"/>
    </location>
</feature>
<feature type="compositionally biased region" description="Polar residues" evidence="1">
    <location>
        <begin position="367"/>
        <end position="391"/>
    </location>
</feature>
<dbReference type="SMART" id="SM00160">
    <property type="entry name" value="RanBD"/>
    <property type="match status" value="1"/>
</dbReference>
<dbReference type="InterPro" id="IPR000156">
    <property type="entry name" value="Ran_bind_dom"/>
</dbReference>
<feature type="compositionally biased region" description="Low complexity" evidence="1">
    <location>
        <begin position="257"/>
        <end position="271"/>
    </location>
</feature>
<keyword evidence="4" id="KW-1185">Reference proteome</keyword>
<dbReference type="PANTHER" id="PTHR38697">
    <property type="entry name" value="NUCLEAR PORE COMPLEX PROTEIN SIMILAR TO S. CEREVISIAE NUP2 (EUROFUNG)"/>
    <property type="match status" value="1"/>
</dbReference>
<dbReference type="Proteomes" id="UP000053342">
    <property type="component" value="Unassembled WGS sequence"/>
</dbReference>
<feature type="compositionally biased region" description="Polar residues" evidence="1">
    <location>
        <begin position="620"/>
        <end position="636"/>
    </location>
</feature>
<dbReference type="Pfam" id="PF00638">
    <property type="entry name" value="Ran_BP1"/>
    <property type="match status" value="1"/>
</dbReference>
<dbReference type="Gene3D" id="2.30.29.30">
    <property type="entry name" value="Pleckstrin-homology domain (PH domain)/Phosphotyrosine-binding domain (PTB)"/>
    <property type="match status" value="1"/>
</dbReference>
<evidence type="ECO:0000259" key="2">
    <source>
        <dbReference type="PROSITE" id="PS50196"/>
    </source>
</evidence>
<feature type="compositionally biased region" description="Basic and acidic residues" evidence="1">
    <location>
        <begin position="746"/>
        <end position="755"/>
    </location>
</feature>
<feature type="compositionally biased region" description="Polar residues" evidence="1">
    <location>
        <begin position="431"/>
        <end position="465"/>
    </location>
</feature>
<feature type="region of interest" description="Disordered" evidence="1">
    <location>
        <begin position="733"/>
        <end position="894"/>
    </location>
</feature>
<feature type="compositionally biased region" description="Low complexity" evidence="1">
    <location>
        <begin position="1133"/>
        <end position="1160"/>
    </location>
</feature>
<feature type="compositionally biased region" description="Low complexity" evidence="1">
    <location>
        <begin position="148"/>
        <end position="181"/>
    </location>
</feature>
<feature type="compositionally biased region" description="Polar residues" evidence="1">
    <location>
        <begin position="848"/>
        <end position="860"/>
    </location>
</feature>
<dbReference type="STRING" id="215243.A0A0D2DC17"/>
<dbReference type="HOGENOM" id="CLU_245248_0_0_1"/>
<sequence length="1456" mass="151129">MPKRGAEDYITKEHGTIPNNAGGDDKVKMSTAAQQARRKIATPRGRLGANRPHSSMAGTNTFGQSTQQQQPFPTMNGGTSFGTNMSFPQTGSNTNSGFNFQPPQSSSFTFGAPTGTPNPFATLNGTGGPGNSQQGDIAMESPQKKAATGNTFGSSSGFSFGQTTKQPSGSGFSFGGTQSTQPAANGTNPFNAVSKPDDSAAPGNPFGQPSQPQPAFGGFGQPTQTQSSGFTFGQSTSTPAPAVPATTTPSFSFSQNTSTPAPATTAPSFSFGQTTATPQSALPAFSFGQASTTTQPEAPKEAPKFSFGQPPATTESQSSGPGFGFASPAATPASKPASTFSFGQTQQSAAQSTSFTGFGAKSGETKPASSLFGSSTTTPQSAATEQRSQSPEKAATPEPEKSATNPFASLFAGSSGASPAPVSQPAFSFGAPSTSPTHNATGSSSMPSKPTFSFGAINQASTPAAGTTEPKSSDTRSTFSFAQIESTPNARGPQETVGGSVGEEWSKGQEDKTTSTKPMFGFAQSASPAPIRELFPPAKPDDKPEGMSQFSALAKDSTKGVNFGGMTEPRSYPRTHTPSKESGSIQKPLFGAPAQQTPRTEKPSPAPTFSAPTTDKVTEDTTSPSIFSKDSTTIKGQGSAGKAADTVSAAEPSKHPVYTKGSPFFPGHLDAKKFQEYDRDYRLHSLNRELQKRIAALDPSVHDFGNIIRHYVAARDGIGASLGLYKRSFAGTKRKGDDVDDYDDEPPSKRTRPGDNEQAQPPQPASIPKPSGGPFTPQPSSFKAASTTLFPPSGAESSSKAASLLSNMIPQSAPAKSAQAATAFNPSASSAAAEETSSSVAANPFASLKTQSTGHSSGLASSTSTTPTKPPPKKPTFELPKFGGGGTNFMSAFGQQAKVNAEKFEKSLMEKRKAEDFDSDEDDEEQFQKQLDEEAKAKRAKIDAIAKGGFTPSFTPSTKSAPSTQPKADETPTSTFGGFKPSASNPFAALNSTETSEDHSQAEDEDEEASASPASGDEDGDEETQEDEGTEAQNDDDEEAEEDDDDDDNDFQTAMAKSRNSANAGRSLFDRIEPNPNKQDSTSNAEENTNASTDEAPTAQAANKPTFSSSGFGFQAGKSTPETPSFSPNTPATGTYKPSTTFTFTPTPPASSSTPTPGASIFAGGLTKEGPVPGEGLFGSRPSTPSNGEKSSNLARSVLTSPAGTDNTWKQGGAISFANGEKNADAPSFKFTAPSPGKETPKPFGSLFGTPAPGAKPSDTPTVGFQFGAPTSTPAPGFLGAVTHLGGGSATSSAMSSRATSPGLTDNESNATNDTEETNDEPQVTLMDSRTGEENETCLWEGRSKALMFVNKDIAQGTKLTPNDWNSMGVGVLRVLKDKTTGKTRVVFRVEPSASVLINSHLLDSVTYENVASNKSGAVRGALFYKGNLARWVFKVKTPEMASELSTTMEENKKSN</sequence>
<dbReference type="RefSeq" id="XP_016260854.1">
    <property type="nucleotide sequence ID" value="XM_016409100.1"/>
</dbReference>
<organism evidence="3 4">
    <name type="scientific">Exophiala oligosperma</name>
    <dbReference type="NCBI Taxonomy" id="215243"/>
    <lineage>
        <taxon>Eukaryota</taxon>
        <taxon>Fungi</taxon>
        <taxon>Dikarya</taxon>
        <taxon>Ascomycota</taxon>
        <taxon>Pezizomycotina</taxon>
        <taxon>Eurotiomycetes</taxon>
        <taxon>Chaetothyriomycetidae</taxon>
        <taxon>Chaetothyriales</taxon>
        <taxon>Herpotrichiellaceae</taxon>
        <taxon>Exophiala</taxon>
    </lineage>
</organism>
<feature type="compositionally biased region" description="Polar residues" evidence="1">
    <location>
        <begin position="952"/>
        <end position="994"/>
    </location>
</feature>
<protein>
    <recommendedName>
        <fullName evidence="2">RanBD1 domain-containing protein</fullName>
    </recommendedName>
</protein>
<name>A0A0D2DC17_9EURO</name>
<feature type="compositionally biased region" description="Polar residues" evidence="1">
    <location>
        <begin position="52"/>
        <end position="124"/>
    </location>
</feature>
<gene>
    <name evidence="3" type="ORF">PV06_07818</name>
</gene>
<feature type="compositionally biased region" description="Polar residues" evidence="1">
    <location>
        <begin position="1302"/>
        <end position="1313"/>
    </location>
</feature>
<feature type="compositionally biased region" description="Low complexity" evidence="1">
    <location>
        <begin position="223"/>
        <end position="250"/>
    </location>
</feature>
<dbReference type="PANTHER" id="PTHR38697:SF1">
    <property type="entry name" value="NUCLEAR PORE COMPLEX PROTEIN SIMILAR TO S. CEREVISIAE NUP2 (EUROFUNG)"/>
    <property type="match status" value="1"/>
</dbReference>
<feature type="domain" description="RanBD1" evidence="2">
    <location>
        <begin position="1314"/>
        <end position="1456"/>
    </location>
</feature>
<feature type="region of interest" description="Disordered" evidence="1">
    <location>
        <begin position="910"/>
        <end position="1337"/>
    </location>
</feature>
<feature type="compositionally biased region" description="Low complexity" evidence="1">
    <location>
        <begin position="793"/>
        <end position="843"/>
    </location>
</feature>
<reference evidence="3 4" key="1">
    <citation type="submission" date="2015-01" db="EMBL/GenBank/DDBJ databases">
        <title>The Genome Sequence of Exophiala oligosperma CBS72588.</title>
        <authorList>
            <consortium name="The Broad Institute Genomics Platform"/>
            <person name="Cuomo C."/>
            <person name="de Hoog S."/>
            <person name="Gorbushina A."/>
            <person name="Stielow B."/>
            <person name="Teixiera M."/>
            <person name="Abouelleil A."/>
            <person name="Chapman S.B."/>
            <person name="Priest M."/>
            <person name="Young S.K."/>
            <person name="Wortman J."/>
            <person name="Nusbaum C."/>
            <person name="Birren B."/>
        </authorList>
    </citation>
    <scope>NUCLEOTIDE SEQUENCE [LARGE SCALE GENOMIC DNA]</scope>
    <source>
        <strain evidence="3 4">CBS 72588</strain>
    </source>
</reference>
<evidence type="ECO:0000313" key="4">
    <source>
        <dbReference type="Proteomes" id="UP000053342"/>
    </source>
</evidence>
<dbReference type="InterPro" id="IPR011993">
    <property type="entry name" value="PH-like_dom_sf"/>
</dbReference>
<feature type="compositionally biased region" description="Acidic residues" evidence="1">
    <location>
        <begin position="1016"/>
        <end position="1050"/>
    </location>
</feature>
<feature type="compositionally biased region" description="Low complexity" evidence="1">
    <location>
        <begin position="406"/>
        <end position="426"/>
    </location>
</feature>
<feature type="compositionally biased region" description="Polar residues" evidence="1">
    <location>
        <begin position="475"/>
        <end position="489"/>
    </location>
</feature>